<evidence type="ECO:0000313" key="3">
    <source>
        <dbReference type="EMBL" id="CVK32529.1"/>
    </source>
</evidence>
<dbReference type="GO" id="GO:0043023">
    <property type="term" value="F:ribosomal large subunit binding"/>
    <property type="evidence" value="ECO:0007669"/>
    <property type="project" value="InterPro"/>
</dbReference>
<proteinExistence type="predicted"/>
<gene>
    <name evidence="3" type="ORF">MMAB1_1316</name>
</gene>
<dbReference type="Proteomes" id="UP000069850">
    <property type="component" value="Chromosome 1"/>
</dbReference>
<evidence type="ECO:0000256" key="1">
    <source>
        <dbReference type="SAM" id="MobiDB-lite"/>
    </source>
</evidence>
<reference evidence="3 4" key="1">
    <citation type="submission" date="2016-01" db="EMBL/GenBank/DDBJ databases">
        <authorList>
            <person name="Manzoor S."/>
        </authorList>
    </citation>
    <scope>NUCLEOTIDE SEQUENCE [LARGE SCALE GENOMIC DNA]</scope>
    <source>
        <strain evidence="3">Methanoculleus sp MAB1</strain>
    </source>
</reference>
<accession>A0A0X3BKV5</accession>
<name>A0A0X3BKV5_9EURY</name>
<sequence>MTIQTSICPRCGQPTEGGLCPQCRAADTRLLSCESRVTAVYCPVCDSQKHGKTWSDLRMPREDLIAELAVSAMSIHEDAKNVRLTVRSEETASNRTACTLDVEATLYSVPVHETCEVEILWQKEACDRCSRISGGYYEGIVQVRATDRKINGYEREVAVSIAEQTEESLQQAGDRLSFISELEDSKDGVDITVGSQHLGQEIARMITGALGGRYTTHPKLVGEKEGKASTVSPTPSVSPTTRRGMWWCPGATTSRSARSRGSSASGSLT</sequence>
<dbReference type="AlphaFoldDB" id="A0A0X3BKV5"/>
<dbReference type="InterPro" id="IPR007064">
    <property type="entry name" value="Nmd3_N"/>
</dbReference>
<feature type="domain" description="Nmd3 N-terminal" evidence="2">
    <location>
        <begin position="8"/>
        <end position="228"/>
    </location>
</feature>
<dbReference type="GeneID" id="27137212"/>
<evidence type="ECO:0000313" key="4">
    <source>
        <dbReference type="Proteomes" id="UP000069850"/>
    </source>
</evidence>
<dbReference type="GO" id="GO:0005737">
    <property type="term" value="C:cytoplasm"/>
    <property type="evidence" value="ECO:0007669"/>
    <property type="project" value="TreeGrafter"/>
</dbReference>
<dbReference type="EMBL" id="LT158599">
    <property type="protein sequence ID" value="CVK32529.1"/>
    <property type="molecule type" value="Genomic_DNA"/>
</dbReference>
<dbReference type="PANTHER" id="PTHR12746">
    <property type="entry name" value="NONSENSE-MEDIATED MRNA DECAY PROTEIN 3"/>
    <property type="match status" value="1"/>
</dbReference>
<protein>
    <recommendedName>
        <fullName evidence="2">Nmd3 N-terminal domain-containing protein</fullName>
    </recommendedName>
</protein>
<dbReference type="RefSeq" id="WP_238320517.1">
    <property type="nucleotide sequence ID" value="NZ_LT158599.1"/>
</dbReference>
<feature type="region of interest" description="Disordered" evidence="1">
    <location>
        <begin position="222"/>
        <end position="269"/>
    </location>
</feature>
<dbReference type="PANTHER" id="PTHR12746:SF2">
    <property type="entry name" value="60S RIBOSOMAL EXPORT PROTEIN NMD3"/>
    <property type="match status" value="1"/>
</dbReference>
<dbReference type="KEGG" id="mema:MMAB1_1316"/>
<evidence type="ECO:0000259" key="2">
    <source>
        <dbReference type="Pfam" id="PF04981"/>
    </source>
</evidence>
<feature type="compositionally biased region" description="Low complexity" evidence="1">
    <location>
        <begin position="250"/>
        <end position="269"/>
    </location>
</feature>
<organism evidence="3 4">
    <name type="scientific">Methanoculleus bourgensis</name>
    <dbReference type="NCBI Taxonomy" id="83986"/>
    <lineage>
        <taxon>Archaea</taxon>
        <taxon>Methanobacteriati</taxon>
        <taxon>Methanobacteriota</taxon>
        <taxon>Stenosarchaea group</taxon>
        <taxon>Methanomicrobia</taxon>
        <taxon>Methanomicrobiales</taxon>
        <taxon>Methanomicrobiaceae</taxon>
        <taxon>Methanoculleus</taxon>
    </lineage>
</organism>
<dbReference type="Pfam" id="PF04981">
    <property type="entry name" value="NMD3"/>
    <property type="match status" value="1"/>
</dbReference>
<dbReference type="InterPro" id="IPR039768">
    <property type="entry name" value="Nmd3"/>
</dbReference>
<feature type="compositionally biased region" description="Low complexity" evidence="1">
    <location>
        <begin position="229"/>
        <end position="241"/>
    </location>
</feature>